<dbReference type="EMBL" id="DXFT01000083">
    <property type="protein sequence ID" value="HIX03295.1"/>
    <property type="molecule type" value="Genomic_DNA"/>
</dbReference>
<name>A0A9D2ABY5_9BACT</name>
<gene>
    <name evidence="1" type="ORF">H9863_04145</name>
</gene>
<dbReference type="Proteomes" id="UP000824202">
    <property type="component" value="Unassembled WGS sequence"/>
</dbReference>
<comment type="caution">
    <text evidence="1">The sequence shown here is derived from an EMBL/GenBank/DDBJ whole genome shotgun (WGS) entry which is preliminary data.</text>
</comment>
<evidence type="ECO:0000313" key="1">
    <source>
        <dbReference type="EMBL" id="HIX03295.1"/>
    </source>
</evidence>
<evidence type="ECO:0000313" key="2">
    <source>
        <dbReference type="Proteomes" id="UP000824202"/>
    </source>
</evidence>
<dbReference type="AlphaFoldDB" id="A0A9D2ABY5"/>
<sequence>MKATISLEGLLALIHGLSLSASNKRWLGEKLIEEARKETQSAHITASSFYGVWKDEDFPGISADEMAKEIIESRKFKKESITL</sequence>
<accession>A0A9D2ABY5</accession>
<reference evidence="1" key="1">
    <citation type="journal article" date="2021" name="PeerJ">
        <title>Extensive microbial diversity within the chicken gut microbiome revealed by metagenomics and culture.</title>
        <authorList>
            <person name="Gilroy R."/>
            <person name="Ravi A."/>
            <person name="Getino M."/>
            <person name="Pursley I."/>
            <person name="Horton D.L."/>
            <person name="Alikhan N.F."/>
            <person name="Baker D."/>
            <person name="Gharbi K."/>
            <person name="Hall N."/>
            <person name="Watson M."/>
            <person name="Adriaenssens E.M."/>
            <person name="Foster-Nyarko E."/>
            <person name="Jarju S."/>
            <person name="Secka A."/>
            <person name="Antonio M."/>
            <person name="Oren A."/>
            <person name="Chaudhuri R.R."/>
            <person name="La Ragione R."/>
            <person name="Hildebrand F."/>
            <person name="Pallen M.J."/>
        </authorList>
    </citation>
    <scope>NUCLEOTIDE SEQUENCE</scope>
    <source>
        <strain evidence="1">23274</strain>
    </source>
</reference>
<protein>
    <submittedName>
        <fullName evidence="1">Uncharacterized protein</fullName>
    </submittedName>
</protein>
<proteinExistence type="predicted"/>
<reference evidence="1" key="2">
    <citation type="submission" date="2021-04" db="EMBL/GenBank/DDBJ databases">
        <authorList>
            <person name="Gilroy R."/>
        </authorList>
    </citation>
    <scope>NUCLEOTIDE SEQUENCE</scope>
    <source>
        <strain evidence="1">23274</strain>
    </source>
</reference>
<organism evidence="1 2">
    <name type="scientific">Candidatus Odoribacter faecigallinarum</name>
    <dbReference type="NCBI Taxonomy" id="2838706"/>
    <lineage>
        <taxon>Bacteria</taxon>
        <taxon>Pseudomonadati</taxon>
        <taxon>Bacteroidota</taxon>
        <taxon>Bacteroidia</taxon>
        <taxon>Bacteroidales</taxon>
        <taxon>Odoribacteraceae</taxon>
        <taxon>Odoribacter</taxon>
    </lineage>
</organism>